<gene>
    <name evidence="1" type="ordered locus">Tgr7_0606</name>
</gene>
<organism evidence="1 2">
    <name type="scientific">Thioalkalivibrio sulfidiphilus (strain HL-EbGR7)</name>
    <dbReference type="NCBI Taxonomy" id="396588"/>
    <lineage>
        <taxon>Bacteria</taxon>
        <taxon>Pseudomonadati</taxon>
        <taxon>Pseudomonadota</taxon>
        <taxon>Gammaproteobacteria</taxon>
        <taxon>Chromatiales</taxon>
        <taxon>Ectothiorhodospiraceae</taxon>
        <taxon>Thioalkalivibrio</taxon>
    </lineage>
</organism>
<sequence length="32" mass="3686">MGVGPEQQADFLHPKFLRLLTQEDNHFSPYAV</sequence>
<accession>B8GLU9</accession>
<evidence type="ECO:0000313" key="1">
    <source>
        <dbReference type="EMBL" id="ACL71702.1"/>
    </source>
</evidence>
<dbReference type="KEGG" id="tgr:Tgr7_0606"/>
<proteinExistence type="predicted"/>
<dbReference type="AlphaFoldDB" id="B8GLU9"/>
<dbReference type="HOGENOM" id="CLU_3391889_0_0_6"/>
<protein>
    <submittedName>
        <fullName evidence="1">Uncharacterized protein</fullName>
    </submittedName>
</protein>
<dbReference type="Proteomes" id="UP000002383">
    <property type="component" value="Chromosome"/>
</dbReference>
<dbReference type="EMBL" id="CP001339">
    <property type="protein sequence ID" value="ACL71702.1"/>
    <property type="molecule type" value="Genomic_DNA"/>
</dbReference>
<reference evidence="1 2" key="1">
    <citation type="journal article" date="2011" name="Stand. Genomic Sci.">
        <title>Complete genome sequence of 'Thioalkalivibrio sulfidophilus' HL-EbGr7.</title>
        <authorList>
            <person name="Muyzer G."/>
            <person name="Sorokin D.Y."/>
            <person name="Mavromatis K."/>
            <person name="Lapidus A."/>
            <person name="Clum A."/>
            <person name="Ivanova N."/>
            <person name="Pati A."/>
            <person name="d'Haeseleer P."/>
            <person name="Woyke T."/>
            <person name="Kyrpides N.C."/>
        </authorList>
    </citation>
    <scope>NUCLEOTIDE SEQUENCE [LARGE SCALE GENOMIC DNA]</scope>
    <source>
        <strain evidence="1 2">HL-EbGR7</strain>
    </source>
</reference>
<evidence type="ECO:0000313" key="2">
    <source>
        <dbReference type="Proteomes" id="UP000002383"/>
    </source>
</evidence>
<keyword evidence="2" id="KW-1185">Reference proteome</keyword>
<name>B8GLU9_THISH</name>
<dbReference type="STRING" id="396588.Tgr7_0606"/>